<organism evidence="1 2">
    <name type="scientific">Pseudomonas putida (strain DOT-T1E)</name>
    <dbReference type="NCBI Taxonomy" id="1196325"/>
    <lineage>
        <taxon>Bacteria</taxon>
        <taxon>Pseudomonadati</taxon>
        <taxon>Pseudomonadota</taxon>
        <taxon>Gammaproteobacteria</taxon>
        <taxon>Pseudomonadales</taxon>
        <taxon>Pseudomonadaceae</taxon>
        <taxon>Pseudomonas</taxon>
    </lineage>
</organism>
<dbReference type="Proteomes" id="UP000006503">
    <property type="component" value="Chromosome"/>
</dbReference>
<gene>
    <name evidence="1" type="ordered locus">T1E_2886</name>
</gene>
<accession>I7B120</accession>
<dbReference type="AlphaFoldDB" id="I7B120"/>
<dbReference type="HOGENOM" id="CLU_1018891_0_0_6"/>
<dbReference type="EMBL" id="CP003734">
    <property type="protein sequence ID" value="AFO48725.1"/>
    <property type="molecule type" value="Genomic_DNA"/>
</dbReference>
<dbReference type="KEGG" id="ppx:T1E_2886"/>
<name>I7B120_PSEPT</name>
<evidence type="ECO:0000313" key="1">
    <source>
        <dbReference type="EMBL" id="AFO48725.1"/>
    </source>
</evidence>
<evidence type="ECO:0000313" key="2">
    <source>
        <dbReference type="Proteomes" id="UP000006503"/>
    </source>
</evidence>
<proteinExistence type="predicted"/>
<dbReference type="RefSeq" id="WP_014860551.1">
    <property type="nucleotide sequence ID" value="NC_018220.1"/>
</dbReference>
<sequence>MKEQTNSKKYIKSTEALLLSEIKAIVLDMDRKLNDNPDGIGFIPKPLLSVFESQSTLKGKGRYKASTSDYAYYVPRSKAPQSQRQYQTSYKLRPLVHHLFLAVANHNYDYNTQDFLSSLPKVINATIHTLALWGLNMYNTKARRTTKPLEAINTVFSLLSDGSPKDYLQHIQKKYNPCINLTKIQKIIHFFTDDYMKVTFILSGNDCMLIANGECHCVKVSDNISITVKGHEFLMTHDGVTNEEMKYFGDSLRTIDFQQEVKLALASTKTKNK</sequence>
<reference evidence="2" key="1">
    <citation type="journal article" date="2013" name="Microb. Biotechnol.">
        <title>Metabolic potential of the organic-solvent tolerant Pseudomonas putida DOT-T1E deduced from its annotated genome.</title>
        <authorList>
            <person name="Udaondo Z."/>
            <person name="Molina L."/>
            <person name="Daniels C."/>
            <person name="Gomez M.J."/>
            <person name="Molina-Henares M.A."/>
            <person name="Matilla M.A."/>
            <person name="Roca A."/>
            <person name="Fernandez M."/>
            <person name="Duque E."/>
            <person name="Segura A."/>
            <person name="Ramos J.L."/>
        </authorList>
    </citation>
    <scope>NUCLEOTIDE SEQUENCE [LARGE SCALE GENOMIC DNA]</scope>
    <source>
        <strain evidence="2">DOT-T1E</strain>
    </source>
</reference>
<protein>
    <submittedName>
        <fullName evidence="1">Uncharacterized protein</fullName>
    </submittedName>
</protein>